<name>A0AAV2RM89_MEGNR</name>
<dbReference type="PANTHER" id="PTHR21407">
    <property type="entry name" value="RE43931P-RELATED"/>
    <property type="match status" value="1"/>
</dbReference>
<sequence>MWSRLSSIITYLTIISSYVSCISTNGQFGGSGKECGSFAAVKQLLGASDRIVDNASPLKDNGGMASLHNSATDLRSSTLKCGASLITDRYLLTAAHCMVNSNRPISISLGREDLDRNPSPSDIYRIQNVIIHPEYKSETNEKHDYNDIALLETDRKVVFKENIWPFCLPENKNQVLPDYTLLQIAGWGHVNISHRASIMQTAYIKIISNSLCETEWLQYAPHHYDNLLKFSYPDGLITKLLCAGRKGVDACNGDSGGPMTYQNSDSSYTVIGVIAKGIPCAQFPTLPGFYSNIALYLDWIYANIGQQVPPAHTNIPQTTVTTPLPRPAVTLSSRKPNIPTLQTNAPRPAVTLPSRQPNIPTLQTNAPGLLSLPDPQLCSSRPKQWNFGGHNYFFSWDQSDIGLEVDPITGEIKEKKMDWLEARNQCRIRCMDAVGMETEAENNMISDFMKTHNITYTWTSGRICDFKGCSERADLQPVNIYGWFWSNTNTKLAPTNSTPWSAQPWSPAGHYGGPQPDNAEYDINQTSESCLGFFNNIYKDGIKWHDVACYHKKPFICEDNDILLKYVAQTNPGINL</sequence>
<evidence type="ECO:0000259" key="6">
    <source>
        <dbReference type="PROSITE" id="PS50240"/>
    </source>
</evidence>
<feature type="domain" description="Peptidase S1" evidence="6">
    <location>
        <begin position="44"/>
        <end position="305"/>
    </location>
</feature>
<dbReference type="InterPro" id="IPR001314">
    <property type="entry name" value="Peptidase_S1A"/>
</dbReference>
<evidence type="ECO:0000256" key="4">
    <source>
        <dbReference type="SAM" id="SignalP"/>
    </source>
</evidence>
<dbReference type="PANTHER" id="PTHR21407:SF5">
    <property type="entry name" value="HL04814P"/>
    <property type="match status" value="1"/>
</dbReference>
<keyword evidence="2" id="KW-0378">Hydrolase</keyword>
<dbReference type="CDD" id="cd00190">
    <property type="entry name" value="Tryp_SPc"/>
    <property type="match status" value="1"/>
</dbReference>
<keyword evidence="4" id="KW-0732">Signal</keyword>
<organism evidence="7 8">
    <name type="scientific">Meganyctiphanes norvegica</name>
    <name type="common">Northern krill</name>
    <name type="synonym">Thysanopoda norvegica</name>
    <dbReference type="NCBI Taxonomy" id="48144"/>
    <lineage>
        <taxon>Eukaryota</taxon>
        <taxon>Metazoa</taxon>
        <taxon>Ecdysozoa</taxon>
        <taxon>Arthropoda</taxon>
        <taxon>Crustacea</taxon>
        <taxon>Multicrustacea</taxon>
        <taxon>Malacostraca</taxon>
        <taxon>Eumalacostraca</taxon>
        <taxon>Eucarida</taxon>
        <taxon>Euphausiacea</taxon>
        <taxon>Euphausiidae</taxon>
        <taxon>Meganyctiphanes</taxon>
    </lineage>
</organism>
<dbReference type="InterPro" id="IPR001254">
    <property type="entry name" value="Trypsin_dom"/>
</dbReference>
<dbReference type="Gene3D" id="3.10.100.10">
    <property type="entry name" value="Mannose-Binding Protein A, subunit A"/>
    <property type="match status" value="1"/>
</dbReference>
<keyword evidence="8" id="KW-1185">Reference proteome</keyword>
<feature type="signal peptide" evidence="4">
    <location>
        <begin position="1"/>
        <end position="21"/>
    </location>
</feature>
<dbReference type="Gene3D" id="2.40.10.10">
    <property type="entry name" value="Trypsin-like serine proteases"/>
    <property type="match status" value="1"/>
</dbReference>
<comment type="caution">
    <text evidence="7">The sequence shown here is derived from an EMBL/GenBank/DDBJ whole genome shotgun (WGS) entry which is preliminary data.</text>
</comment>
<dbReference type="InterPro" id="IPR016186">
    <property type="entry name" value="C-type_lectin-like/link_sf"/>
</dbReference>
<dbReference type="PROSITE" id="PS00135">
    <property type="entry name" value="TRYPSIN_SER"/>
    <property type="match status" value="1"/>
</dbReference>
<feature type="chain" id="PRO_5043595588" evidence="4">
    <location>
        <begin position="22"/>
        <end position="576"/>
    </location>
</feature>
<dbReference type="InterPro" id="IPR018378">
    <property type="entry name" value="C-type_lectin_CS"/>
</dbReference>
<feature type="domain" description="C-type lectin" evidence="5">
    <location>
        <begin position="414"/>
        <end position="558"/>
    </location>
</feature>
<dbReference type="GO" id="GO:0006508">
    <property type="term" value="P:proteolysis"/>
    <property type="evidence" value="ECO:0007669"/>
    <property type="project" value="UniProtKB-KW"/>
</dbReference>
<keyword evidence="2" id="KW-0720">Serine protease</keyword>
<dbReference type="SMART" id="SM00020">
    <property type="entry name" value="Tryp_SPc"/>
    <property type="match status" value="1"/>
</dbReference>
<dbReference type="AlphaFoldDB" id="A0AAV2RM89"/>
<evidence type="ECO:0000256" key="3">
    <source>
        <dbReference type="SAM" id="MobiDB-lite"/>
    </source>
</evidence>
<dbReference type="Proteomes" id="UP001497623">
    <property type="component" value="Unassembled WGS sequence"/>
</dbReference>
<dbReference type="PROSITE" id="PS00615">
    <property type="entry name" value="C_TYPE_LECTIN_1"/>
    <property type="match status" value="1"/>
</dbReference>
<dbReference type="InterPro" id="IPR018114">
    <property type="entry name" value="TRYPSIN_HIS"/>
</dbReference>
<dbReference type="PROSITE" id="PS50041">
    <property type="entry name" value="C_TYPE_LECTIN_2"/>
    <property type="match status" value="1"/>
</dbReference>
<dbReference type="Pfam" id="PF00089">
    <property type="entry name" value="Trypsin"/>
    <property type="match status" value="1"/>
</dbReference>
<accession>A0AAV2RM89</accession>
<proteinExistence type="predicted"/>
<reference evidence="7 8" key="1">
    <citation type="submission" date="2024-05" db="EMBL/GenBank/DDBJ databases">
        <authorList>
            <person name="Wallberg A."/>
        </authorList>
    </citation>
    <scope>NUCLEOTIDE SEQUENCE [LARGE SCALE GENOMIC DNA]</scope>
</reference>
<evidence type="ECO:0000256" key="1">
    <source>
        <dbReference type="ARBA" id="ARBA00023157"/>
    </source>
</evidence>
<dbReference type="PROSITE" id="PS00134">
    <property type="entry name" value="TRYPSIN_HIS"/>
    <property type="match status" value="1"/>
</dbReference>
<dbReference type="InterPro" id="IPR043504">
    <property type="entry name" value="Peptidase_S1_PA_chymotrypsin"/>
</dbReference>
<dbReference type="FunFam" id="2.40.10.10:FF:000068">
    <property type="entry name" value="transmembrane protease serine 2"/>
    <property type="match status" value="1"/>
</dbReference>
<keyword evidence="2" id="KW-0645">Protease</keyword>
<feature type="region of interest" description="Disordered" evidence="3">
    <location>
        <begin position="496"/>
        <end position="518"/>
    </location>
</feature>
<dbReference type="PRINTS" id="PR00722">
    <property type="entry name" value="CHYMOTRYPSIN"/>
</dbReference>
<evidence type="ECO:0000313" key="8">
    <source>
        <dbReference type="Proteomes" id="UP001497623"/>
    </source>
</evidence>
<gene>
    <name evidence="7" type="ORF">MNOR_LOCUS26101</name>
</gene>
<dbReference type="SUPFAM" id="SSF56436">
    <property type="entry name" value="C-type lectin-like"/>
    <property type="match status" value="1"/>
</dbReference>
<keyword evidence="1" id="KW-1015">Disulfide bond</keyword>
<dbReference type="InterPro" id="IPR016187">
    <property type="entry name" value="CTDL_fold"/>
</dbReference>
<evidence type="ECO:0000313" key="7">
    <source>
        <dbReference type="EMBL" id="CAL4128425.1"/>
    </source>
</evidence>
<evidence type="ECO:0000256" key="2">
    <source>
        <dbReference type="RuleBase" id="RU363034"/>
    </source>
</evidence>
<dbReference type="SUPFAM" id="SSF50494">
    <property type="entry name" value="Trypsin-like serine proteases"/>
    <property type="match status" value="1"/>
</dbReference>
<dbReference type="InterPro" id="IPR009003">
    <property type="entry name" value="Peptidase_S1_PA"/>
</dbReference>
<protein>
    <submittedName>
        <fullName evidence="7">Uncharacterized protein</fullName>
    </submittedName>
</protein>
<dbReference type="PROSITE" id="PS50240">
    <property type="entry name" value="TRYPSIN_DOM"/>
    <property type="match status" value="1"/>
</dbReference>
<dbReference type="EMBL" id="CAXKWB010025651">
    <property type="protein sequence ID" value="CAL4128425.1"/>
    <property type="molecule type" value="Genomic_DNA"/>
</dbReference>
<dbReference type="GO" id="GO:0004252">
    <property type="term" value="F:serine-type endopeptidase activity"/>
    <property type="evidence" value="ECO:0007669"/>
    <property type="project" value="InterPro"/>
</dbReference>
<evidence type="ECO:0000259" key="5">
    <source>
        <dbReference type="PROSITE" id="PS50041"/>
    </source>
</evidence>
<dbReference type="InterPro" id="IPR001304">
    <property type="entry name" value="C-type_lectin-like"/>
</dbReference>
<dbReference type="InterPro" id="IPR033116">
    <property type="entry name" value="TRYPSIN_SER"/>
</dbReference>
<dbReference type="CDD" id="cd00037">
    <property type="entry name" value="CLECT"/>
    <property type="match status" value="1"/>
</dbReference>